<dbReference type="Proteomes" id="UP000030742">
    <property type="component" value="Unassembled WGS sequence"/>
</dbReference>
<evidence type="ECO:0008006" key="5">
    <source>
        <dbReference type="Google" id="ProtNLM"/>
    </source>
</evidence>
<protein>
    <recommendedName>
        <fullName evidence="5">RNA polymerase I-specific transcription initiation factor RRN3</fullName>
    </recommendedName>
</protein>
<dbReference type="PANTHER" id="PTHR12790:SF0">
    <property type="entry name" value="RNA POLYMERASE I-SPECIFIC TRANSCRIPTION INITIATION FACTOR RRN3-RELATED"/>
    <property type="match status" value="1"/>
</dbReference>
<dbReference type="AlphaFoldDB" id="N6U031"/>
<feature type="non-terminal residue" evidence="2">
    <location>
        <position position="1"/>
    </location>
</feature>
<evidence type="ECO:0000313" key="3">
    <source>
        <dbReference type="EMBL" id="ERL87176.1"/>
    </source>
</evidence>
<evidence type="ECO:0000313" key="4">
    <source>
        <dbReference type="Proteomes" id="UP000030742"/>
    </source>
</evidence>
<proteinExistence type="inferred from homology"/>
<dbReference type="GO" id="GO:0001181">
    <property type="term" value="F:RNA polymerase I general transcription initiation factor activity"/>
    <property type="evidence" value="ECO:0007669"/>
    <property type="project" value="InterPro"/>
</dbReference>
<dbReference type="Pfam" id="PF05327">
    <property type="entry name" value="RRN3"/>
    <property type="match status" value="1"/>
</dbReference>
<reference evidence="2 4" key="1">
    <citation type="journal article" date="2013" name="Genome Biol.">
        <title>Draft genome of the mountain pine beetle, Dendroctonus ponderosae Hopkins, a major forest pest.</title>
        <authorList>
            <person name="Keeling C.I."/>
            <person name="Yuen M.M."/>
            <person name="Liao N.Y."/>
            <person name="Docking T.R."/>
            <person name="Chan S.K."/>
            <person name="Taylor G.A."/>
            <person name="Palmquist D.L."/>
            <person name="Jackman S.D."/>
            <person name="Nguyen A."/>
            <person name="Li M."/>
            <person name="Henderson H."/>
            <person name="Janes J.K."/>
            <person name="Zhao Y."/>
            <person name="Pandoh P."/>
            <person name="Moore R."/>
            <person name="Sperling F.A."/>
            <person name="Huber D.P."/>
            <person name="Birol I."/>
            <person name="Jones S.J."/>
            <person name="Bohlmann J."/>
        </authorList>
    </citation>
    <scope>NUCLEOTIDE SEQUENCE</scope>
</reference>
<evidence type="ECO:0000313" key="2">
    <source>
        <dbReference type="EMBL" id="ENN74900.1"/>
    </source>
</evidence>
<dbReference type="EMBL" id="KB631924">
    <property type="protein sequence ID" value="ERL87176.1"/>
    <property type="molecule type" value="Genomic_DNA"/>
</dbReference>
<dbReference type="OMA" id="FKHFYAA"/>
<dbReference type="STRING" id="77166.N6U031"/>
<dbReference type="PANTHER" id="PTHR12790">
    <property type="entry name" value="TRANSCRIPTION INITIATION FACTOR IA RRN3"/>
    <property type="match status" value="1"/>
</dbReference>
<dbReference type="EMBL" id="KB741026">
    <property type="protein sequence ID" value="ENN74900.1"/>
    <property type="molecule type" value="Genomic_DNA"/>
</dbReference>
<dbReference type="HOGENOM" id="CLU_010579_3_1_1"/>
<organism evidence="2">
    <name type="scientific">Dendroctonus ponderosae</name>
    <name type="common">Mountain pine beetle</name>
    <dbReference type="NCBI Taxonomy" id="77166"/>
    <lineage>
        <taxon>Eukaryota</taxon>
        <taxon>Metazoa</taxon>
        <taxon>Ecdysozoa</taxon>
        <taxon>Arthropoda</taxon>
        <taxon>Hexapoda</taxon>
        <taxon>Insecta</taxon>
        <taxon>Pterygota</taxon>
        <taxon>Neoptera</taxon>
        <taxon>Endopterygota</taxon>
        <taxon>Coleoptera</taxon>
        <taxon>Polyphaga</taxon>
        <taxon>Cucujiformia</taxon>
        <taxon>Curculionidae</taxon>
        <taxon>Scolytinae</taxon>
        <taxon>Dendroctonus</taxon>
    </lineage>
</organism>
<accession>N6U031</accession>
<gene>
    <name evidence="3" type="ORF">D910_04576</name>
    <name evidence="2" type="ORF">YQE_08478</name>
</gene>
<dbReference type="GO" id="GO:0001042">
    <property type="term" value="F:RNA polymerase I core binding"/>
    <property type="evidence" value="ECO:0007669"/>
    <property type="project" value="TreeGrafter"/>
</dbReference>
<evidence type="ECO:0000256" key="1">
    <source>
        <dbReference type="ARBA" id="ARBA00010098"/>
    </source>
</evidence>
<dbReference type="InterPro" id="IPR007991">
    <property type="entry name" value="RNA_pol_I_trans_ini_fac_RRN3"/>
</dbReference>
<name>N6U031_DENPD</name>
<dbReference type="GO" id="GO:0006361">
    <property type="term" value="P:transcription initiation at RNA polymerase I promoter"/>
    <property type="evidence" value="ECO:0007669"/>
    <property type="project" value="InterPro"/>
</dbReference>
<sequence>MSRKSSSSRSRCSGSPSILKSTSTIKRRLTGVLNTPPKVRFQLPHSKKVKQILEAYVGSNETHEYMNLVCLIRDAELLESDLSALLDEATECISLLNQDFRLFVESLLSIRWVDRSLDVVKQYQGFLVNLISAHNVHAKFVIDKLVNLFLPNLTDPEWPDGEITEKDRQICLNIHVVIKILLDVVPMCKDLLLQSITRQYPYYNRPTHTQEYYLHHILMVLAYQPSFKPDIFHLVLVKLIKMDVNAPKEVITQEMMEDETIFPMEDDAKSTKTISTSFTNVNRSDLGVALDACMDLLLGYISKECLTQDGSADWEKTKNLYHHLLTAFDKIRVFQVILPTYNSHHTQFVMFAMCALKPAVTEAFLSHLWKKVCNPNVAAVLRQTAITYIASLVARGQFVSLVVLKGTMQQMADWIHSYMKNQDGLECVNSDLRVHSVFYSVCQALFYLLAFRHKDLVESKKNVVFLQSLQLGKMVTNRLNPLRVCHQAVVQSFAAVARKYQLAYCYTVIDHNSRNSMPTIYQDEKGSRIVSDNLLCDYYPFDPYVLVRSGKRIQPHYRDYEEEALSGSNDSDAKENDLDDFLDSVSDLSPNLKGSHPFSYGSSPGFRFKL</sequence>
<dbReference type="GO" id="GO:0005634">
    <property type="term" value="C:nucleus"/>
    <property type="evidence" value="ECO:0007669"/>
    <property type="project" value="TreeGrafter"/>
</dbReference>
<dbReference type="OrthoDB" id="26970at2759"/>
<comment type="similarity">
    <text evidence="1">Belongs to the RRN3 family.</text>
</comment>